<evidence type="ECO:0000313" key="2">
    <source>
        <dbReference type="EMBL" id="GGA33052.1"/>
    </source>
</evidence>
<feature type="chain" id="PRO_5047517535" description="Lipoprotein" evidence="1">
    <location>
        <begin position="23"/>
        <end position="45"/>
    </location>
</feature>
<protein>
    <recommendedName>
        <fullName evidence="4">Lipoprotein</fullName>
    </recommendedName>
</protein>
<dbReference type="RefSeq" id="WP_188470067.1">
    <property type="nucleotide sequence ID" value="NZ_BMFZ01000001.1"/>
</dbReference>
<evidence type="ECO:0000313" key="3">
    <source>
        <dbReference type="Proteomes" id="UP000627464"/>
    </source>
</evidence>
<proteinExistence type="predicted"/>
<dbReference type="PROSITE" id="PS51257">
    <property type="entry name" value="PROKAR_LIPOPROTEIN"/>
    <property type="match status" value="1"/>
</dbReference>
<reference evidence="3" key="1">
    <citation type="journal article" date="2019" name="Int. J. Syst. Evol. Microbiol.">
        <title>The Global Catalogue of Microorganisms (GCM) 10K type strain sequencing project: providing services to taxonomists for standard genome sequencing and annotation.</title>
        <authorList>
            <consortium name="The Broad Institute Genomics Platform"/>
            <consortium name="The Broad Institute Genome Sequencing Center for Infectious Disease"/>
            <person name="Wu L."/>
            <person name="Ma J."/>
        </authorList>
    </citation>
    <scope>NUCLEOTIDE SEQUENCE [LARGE SCALE GENOMIC DNA]</scope>
    <source>
        <strain evidence="3">CGMCC 1.12806</strain>
    </source>
</reference>
<dbReference type="EMBL" id="BMFZ01000001">
    <property type="protein sequence ID" value="GGA33052.1"/>
    <property type="molecule type" value="Genomic_DNA"/>
</dbReference>
<organism evidence="2 3">
    <name type="scientific">Hafnia psychrotolerans</name>
    <dbReference type="NCBI Taxonomy" id="1477018"/>
    <lineage>
        <taxon>Bacteria</taxon>
        <taxon>Pseudomonadati</taxon>
        <taxon>Pseudomonadota</taxon>
        <taxon>Gammaproteobacteria</taxon>
        <taxon>Enterobacterales</taxon>
        <taxon>Hafniaceae</taxon>
        <taxon>Hafnia</taxon>
    </lineage>
</organism>
<feature type="signal peptide" evidence="1">
    <location>
        <begin position="1"/>
        <end position="22"/>
    </location>
</feature>
<keyword evidence="1" id="KW-0732">Signal</keyword>
<evidence type="ECO:0000256" key="1">
    <source>
        <dbReference type="SAM" id="SignalP"/>
    </source>
</evidence>
<evidence type="ECO:0008006" key="4">
    <source>
        <dbReference type="Google" id="ProtNLM"/>
    </source>
</evidence>
<gene>
    <name evidence="2" type="ORF">GCM10011328_04890</name>
</gene>
<comment type="caution">
    <text evidence="2">The sequence shown here is derived from an EMBL/GenBank/DDBJ whole genome shotgun (WGS) entry which is preliminary data.</text>
</comment>
<name>A0ABQ1FYI4_9GAMM</name>
<keyword evidence="3" id="KW-1185">Reference proteome</keyword>
<sequence length="45" mass="5001">MNKIMSLVALLMTMCSTFQVFAACQQDDDHVPESTYYDGICHAGN</sequence>
<dbReference type="Proteomes" id="UP000627464">
    <property type="component" value="Unassembled WGS sequence"/>
</dbReference>
<accession>A0ABQ1FYI4</accession>